<dbReference type="InterPro" id="IPR036515">
    <property type="entry name" value="Transposase_17_sf"/>
</dbReference>
<evidence type="ECO:0000259" key="1">
    <source>
        <dbReference type="Pfam" id="PF01797"/>
    </source>
</evidence>
<dbReference type="Pfam" id="PF01797">
    <property type="entry name" value="Y1_Tnp"/>
    <property type="match status" value="1"/>
</dbReference>
<dbReference type="InterPro" id="IPR002686">
    <property type="entry name" value="Transposase_17"/>
</dbReference>
<evidence type="ECO:0000313" key="2">
    <source>
        <dbReference type="EMBL" id="QDT07232.1"/>
    </source>
</evidence>
<sequence>MSDYKIKTDVGDAPMGDVVAFFITWPTYGTWLPGDTRGWVEYRHGWQLPQPSLELECRSQMTEDACKLTLPMRLLCNKQVRETCQFRGWQVHAANCRSNHMHIVIGANEATPKKIRRDIKAWCTRRLKEDFDSKRENWWAERGSIRWVWNEESLATVVGYATEAQDQSQPEA</sequence>
<dbReference type="KEGG" id="rlc:K227x_56580"/>
<name>A0A517NJB4_9BACT</name>
<dbReference type="GO" id="GO:0004803">
    <property type="term" value="F:transposase activity"/>
    <property type="evidence" value="ECO:0007669"/>
    <property type="project" value="InterPro"/>
</dbReference>
<dbReference type="GO" id="GO:0006313">
    <property type="term" value="P:DNA transposition"/>
    <property type="evidence" value="ECO:0007669"/>
    <property type="project" value="InterPro"/>
</dbReference>
<accession>A0A517NJB4</accession>
<keyword evidence="3" id="KW-1185">Reference proteome</keyword>
<evidence type="ECO:0000313" key="3">
    <source>
        <dbReference type="Proteomes" id="UP000318538"/>
    </source>
</evidence>
<dbReference type="SUPFAM" id="SSF143422">
    <property type="entry name" value="Transposase IS200-like"/>
    <property type="match status" value="1"/>
</dbReference>
<dbReference type="EMBL" id="CP036525">
    <property type="protein sequence ID" value="QDT07232.1"/>
    <property type="molecule type" value="Genomic_DNA"/>
</dbReference>
<dbReference type="GO" id="GO:0003677">
    <property type="term" value="F:DNA binding"/>
    <property type="evidence" value="ECO:0007669"/>
    <property type="project" value="InterPro"/>
</dbReference>
<dbReference type="Gene3D" id="3.30.70.1290">
    <property type="entry name" value="Transposase IS200-like"/>
    <property type="match status" value="1"/>
</dbReference>
<dbReference type="AlphaFoldDB" id="A0A517NJB4"/>
<organism evidence="2 3">
    <name type="scientific">Rubripirellula lacrimiformis</name>
    <dbReference type="NCBI Taxonomy" id="1930273"/>
    <lineage>
        <taxon>Bacteria</taxon>
        <taxon>Pseudomonadati</taxon>
        <taxon>Planctomycetota</taxon>
        <taxon>Planctomycetia</taxon>
        <taxon>Pirellulales</taxon>
        <taxon>Pirellulaceae</taxon>
        <taxon>Rubripirellula</taxon>
    </lineage>
</organism>
<gene>
    <name evidence="2" type="ORF">K227x_56580</name>
</gene>
<protein>
    <submittedName>
        <fullName evidence="2">Transposase IS200 like protein</fullName>
    </submittedName>
</protein>
<reference evidence="2 3" key="1">
    <citation type="submission" date="2019-02" db="EMBL/GenBank/DDBJ databases">
        <title>Deep-cultivation of Planctomycetes and their phenomic and genomic characterization uncovers novel biology.</title>
        <authorList>
            <person name="Wiegand S."/>
            <person name="Jogler M."/>
            <person name="Boedeker C."/>
            <person name="Pinto D."/>
            <person name="Vollmers J."/>
            <person name="Rivas-Marin E."/>
            <person name="Kohn T."/>
            <person name="Peeters S.H."/>
            <person name="Heuer A."/>
            <person name="Rast P."/>
            <person name="Oberbeckmann S."/>
            <person name="Bunk B."/>
            <person name="Jeske O."/>
            <person name="Meyerdierks A."/>
            <person name="Storesund J.E."/>
            <person name="Kallscheuer N."/>
            <person name="Luecker S."/>
            <person name="Lage O.M."/>
            <person name="Pohl T."/>
            <person name="Merkel B.J."/>
            <person name="Hornburger P."/>
            <person name="Mueller R.-W."/>
            <person name="Bruemmer F."/>
            <person name="Labrenz M."/>
            <person name="Spormann A.M."/>
            <person name="Op den Camp H."/>
            <person name="Overmann J."/>
            <person name="Amann R."/>
            <person name="Jetten M.S.M."/>
            <person name="Mascher T."/>
            <person name="Medema M.H."/>
            <person name="Devos D.P."/>
            <person name="Kaster A.-K."/>
            <person name="Ovreas L."/>
            <person name="Rohde M."/>
            <person name="Galperin M.Y."/>
            <person name="Jogler C."/>
        </authorList>
    </citation>
    <scope>NUCLEOTIDE SEQUENCE [LARGE SCALE GENOMIC DNA]</scope>
    <source>
        <strain evidence="2 3">K22_7</strain>
    </source>
</reference>
<proteinExistence type="predicted"/>
<feature type="domain" description="Transposase IS200-like" evidence="1">
    <location>
        <begin position="75"/>
        <end position="141"/>
    </location>
</feature>
<dbReference type="Proteomes" id="UP000318538">
    <property type="component" value="Chromosome"/>
</dbReference>
<dbReference type="RefSeq" id="WP_246146295.1">
    <property type="nucleotide sequence ID" value="NZ_CP036525.1"/>
</dbReference>